<keyword evidence="4" id="KW-1185">Reference proteome</keyword>
<evidence type="ECO:0000313" key="3">
    <source>
        <dbReference type="EMBL" id="MQY31520.1"/>
    </source>
</evidence>
<protein>
    <recommendedName>
        <fullName evidence="2">Beta-lactamase-related domain-containing protein</fullName>
    </recommendedName>
</protein>
<dbReference type="Gene3D" id="3.40.710.10">
    <property type="entry name" value="DD-peptidase/beta-lactamase superfamily"/>
    <property type="match status" value="1"/>
</dbReference>
<evidence type="ECO:0000259" key="2">
    <source>
        <dbReference type="Pfam" id="PF00144"/>
    </source>
</evidence>
<feature type="signal peptide" evidence="1">
    <location>
        <begin position="1"/>
        <end position="26"/>
    </location>
</feature>
<feature type="chain" id="PRO_5029607845" description="Beta-lactamase-related domain-containing protein" evidence="1">
    <location>
        <begin position="27"/>
        <end position="452"/>
    </location>
</feature>
<dbReference type="Proteomes" id="UP000431401">
    <property type="component" value="Unassembled WGS sequence"/>
</dbReference>
<name>A0A7K0E0C0_9NOCA</name>
<dbReference type="SUPFAM" id="SSF56601">
    <property type="entry name" value="beta-lactamase/transpeptidase-like"/>
    <property type="match status" value="1"/>
</dbReference>
<gene>
    <name evidence="3" type="ORF">NRB56_71290</name>
</gene>
<keyword evidence="1" id="KW-0732">Signal</keyword>
<dbReference type="EMBL" id="WEGI01000020">
    <property type="protein sequence ID" value="MQY31520.1"/>
    <property type="molecule type" value="Genomic_DNA"/>
</dbReference>
<dbReference type="AlphaFoldDB" id="A0A7K0E0C0"/>
<dbReference type="InterPro" id="IPR001466">
    <property type="entry name" value="Beta-lactam-related"/>
</dbReference>
<evidence type="ECO:0000256" key="1">
    <source>
        <dbReference type="SAM" id="SignalP"/>
    </source>
</evidence>
<dbReference type="InterPro" id="IPR050789">
    <property type="entry name" value="Diverse_Enzym_Activities"/>
</dbReference>
<dbReference type="RefSeq" id="WP_153348753.1">
    <property type="nucleotide sequence ID" value="NZ_WEGI01000020.1"/>
</dbReference>
<dbReference type="Pfam" id="PF00144">
    <property type="entry name" value="Beta-lactamase"/>
    <property type="match status" value="1"/>
</dbReference>
<accession>A0A7K0E0C0</accession>
<organism evidence="3 4">
    <name type="scientific">Nocardia aurantia</name>
    <dbReference type="NCBI Taxonomy" id="2585199"/>
    <lineage>
        <taxon>Bacteria</taxon>
        <taxon>Bacillati</taxon>
        <taxon>Actinomycetota</taxon>
        <taxon>Actinomycetes</taxon>
        <taxon>Mycobacteriales</taxon>
        <taxon>Nocardiaceae</taxon>
        <taxon>Nocardia</taxon>
    </lineage>
</organism>
<dbReference type="PANTHER" id="PTHR43283">
    <property type="entry name" value="BETA-LACTAMASE-RELATED"/>
    <property type="match status" value="1"/>
</dbReference>
<dbReference type="InterPro" id="IPR012338">
    <property type="entry name" value="Beta-lactam/transpept-like"/>
</dbReference>
<reference evidence="3 4" key="1">
    <citation type="submission" date="2019-10" db="EMBL/GenBank/DDBJ databases">
        <title>Nocardia macrotermitis sp. nov. and Nocardia aurantia sp. nov., isolated from the gut of fungus growing-termite Macrotermes natalensis.</title>
        <authorList>
            <person name="Benndorf R."/>
            <person name="Schwitalla J."/>
            <person name="Martin K."/>
            <person name="De Beer W."/>
            <person name="Kaster A.-K."/>
            <person name="Vollmers J."/>
            <person name="Poulsen M."/>
            <person name="Beemelmanns C."/>
        </authorList>
    </citation>
    <scope>NUCLEOTIDE SEQUENCE [LARGE SCALE GENOMIC DNA]</scope>
    <source>
        <strain evidence="3 4">RB56</strain>
    </source>
</reference>
<evidence type="ECO:0000313" key="4">
    <source>
        <dbReference type="Proteomes" id="UP000431401"/>
    </source>
</evidence>
<dbReference type="PANTHER" id="PTHR43283:SF7">
    <property type="entry name" value="BETA-LACTAMASE-RELATED DOMAIN-CONTAINING PROTEIN"/>
    <property type="match status" value="1"/>
</dbReference>
<proteinExistence type="predicted"/>
<feature type="domain" description="Beta-lactamase-related" evidence="2">
    <location>
        <begin position="99"/>
        <end position="338"/>
    </location>
</feature>
<dbReference type="OrthoDB" id="9773047at2"/>
<sequence length="452" mass="47869">MGRILGWVTAVSITLTATSIAPTAAAAPAVAGPAAQARCAATSGRDLPRAAPEEVGFDPARLAAALATAAGRNRLNVQVFRHGCLVGAGPLNDRTGEIAWNVWSVTKSVVSLIAGIAWDRGLLDLAAPIDRYLPTGLGDAAHRAITVENLLTETSGLRVAVVNEGITGIVPIEPNSAVQALGVPLDHPPGTTFAYSQRNVDLLSYVTELAIGEPLQRFAQRELFDPLGIEPGDYYWSRDRAGHTYGYAHLTIPPDDLAKLALLLGNDGRWGAAEVVSGTYLTRARRPSPANPCYGYLFWTGGGCVEMPAFLPPDTFEMSGLGMQNVFVIPSLDLTVVWTGAFGSRSVAGPIGVLNGSTELSHEFFRELFAAFEEPPVPDPGPYVELQRRVDPRTLFDPDMTLAIFGVGPDAYPGCDVLSCLDAPLAPPFAAVPPGCLVVVCLGPDPRTPRIR</sequence>
<comment type="caution">
    <text evidence="3">The sequence shown here is derived from an EMBL/GenBank/DDBJ whole genome shotgun (WGS) entry which is preliminary data.</text>
</comment>